<evidence type="ECO:0008006" key="3">
    <source>
        <dbReference type="Google" id="ProtNLM"/>
    </source>
</evidence>
<reference evidence="2" key="1">
    <citation type="submission" date="2018-06" db="EMBL/GenBank/DDBJ databases">
        <authorList>
            <person name="Zhirakovskaya E."/>
        </authorList>
    </citation>
    <scope>NUCLEOTIDE SEQUENCE</scope>
</reference>
<protein>
    <recommendedName>
        <fullName evidence="3">TETRATRICOPEPTIDE REPEAT FAMILY PROTEIN</fullName>
    </recommendedName>
</protein>
<name>A0A3B0ZDV9_9ZZZZ</name>
<sequence>MQRIMTLSLFFCLLLSGTQASAEVTDDDWESVFKFQSQMAEYGSAKAQYILGEMYQEGRGVKQNYAKAFEWYNKAKKNGYRKAAAKITRLKTIISNARLKKKLANQKNRGKTKKAPLARKPVIKVNRKSISSQTKLPLVKKETKQALSKEIEVTPKKNQPAGHYYDLNRNKGTHIDNFEDAFE</sequence>
<dbReference type="InterPro" id="IPR011990">
    <property type="entry name" value="TPR-like_helical_dom_sf"/>
</dbReference>
<keyword evidence="1" id="KW-0677">Repeat</keyword>
<dbReference type="EMBL" id="UOFT01000012">
    <property type="protein sequence ID" value="VAW91608.1"/>
    <property type="molecule type" value="Genomic_DNA"/>
</dbReference>
<evidence type="ECO:0000256" key="1">
    <source>
        <dbReference type="ARBA" id="ARBA00022737"/>
    </source>
</evidence>
<dbReference type="Gene3D" id="1.25.40.10">
    <property type="entry name" value="Tetratricopeptide repeat domain"/>
    <property type="match status" value="1"/>
</dbReference>
<gene>
    <name evidence="2" type="ORF">MNBD_GAMMA23-1582</name>
</gene>
<organism evidence="2">
    <name type="scientific">hydrothermal vent metagenome</name>
    <dbReference type="NCBI Taxonomy" id="652676"/>
    <lineage>
        <taxon>unclassified sequences</taxon>
        <taxon>metagenomes</taxon>
        <taxon>ecological metagenomes</taxon>
    </lineage>
</organism>
<accession>A0A3B0ZDV9</accession>
<dbReference type="SMART" id="SM00671">
    <property type="entry name" value="SEL1"/>
    <property type="match status" value="1"/>
</dbReference>
<evidence type="ECO:0000313" key="2">
    <source>
        <dbReference type="EMBL" id="VAW91608.1"/>
    </source>
</evidence>
<proteinExistence type="predicted"/>
<dbReference type="InterPro" id="IPR006597">
    <property type="entry name" value="Sel1-like"/>
</dbReference>
<dbReference type="PANTHER" id="PTHR46430">
    <property type="entry name" value="PROTEIN SKT5-RELATED"/>
    <property type="match status" value="1"/>
</dbReference>
<dbReference type="InterPro" id="IPR051726">
    <property type="entry name" value="Chitin_Synth_Reg"/>
</dbReference>
<dbReference type="Pfam" id="PF08238">
    <property type="entry name" value="Sel1"/>
    <property type="match status" value="1"/>
</dbReference>
<dbReference type="AlphaFoldDB" id="A0A3B0ZDV9"/>
<dbReference type="SUPFAM" id="SSF81901">
    <property type="entry name" value="HCP-like"/>
    <property type="match status" value="1"/>
</dbReference>
<dbReference type="PANTHER" id="PTHR46430:SF1">
    <property type="entry name" value="CHITIN SYNTHASE REGULATOR SKT5-RELATED"/>
    <property type="match status" value="1"/>
</dbReference>